<evidence type="ECO:0000256" key="1">
    <source>
        <dbReference type="SAM" id="MobiDB-lite"/>
    </source>
</evidence>
<keyword evidence="3" id="KW-1185">Reference proteome</keyword>
<feature type="region of interest" description="Disordered" evidence="1">
    <location>
        <begin position="24"/>
        <end position="43"/>
    </location>
</feature>
<comment type="caution">
    <text evidence="2">The sequence shown here is derived from an EMBL/GenBank/DDBJ whole genome shotgun (WGS) entry which is preliminary data.</text>
</comment>
<reference evidence="3" key="1">
    <citation type="journal article" date="2019" name="Int. J. Syst. Evol. Microbiol.">
        <title>The Global Catalogue of Microorganisms (GCM) 10K type strain sequencing project: providing services to taxonomists for standard genome sequencing and annotation.</title>
        <authorList>
            <consortium name="The Broad Institute Genomics Platform"/>
            <consortium name="The Broad Institute Genome Sequencing Center for Infectious Disease"/>
            <person name="Wu L."/>
            <person name="Ma J."/>
        </authorList>
    </citation>
    <scope>NUCLEOTIDE SEQUENCE [LARGE SCALE GENOMIC DNA]</scope>
    <source>
        <strain evidence="3">CGMCC 4.7275</strain>
    </source>
</reference>
<evidence type="ECO:0000313" key="2">
    <source>
        <dbReference type="EMBL" id="GGJ95374.1"/>
    </source>
</evidence>
<protein>
    <submittedName>
        <fullName evidence="2">Uncharacterized protein</fullName>
    </submittedName>
</protein>
<feature type="compositionally biased region" description="Polar residues" evidence="1">
    <location>
        <begin position="27"/>
        <end position="36"/>
    </location>
</feature>
<name>A0ABQ2E4H2_9ACTN</name>
<gene>
    <name evidence="2" type="ORF">GCM10011583_28710</name>
</gene>
<accession>A0ABQ2E4H2</accession>
<sequence length="43" mass="4882">MAAYEFEHIRLGDQYLRPRERLDGAECQQTRISGSGTEEGDVP</sequence>
<evidence type="ECO:0000313" key="3">
    <source>
        <dbReference type="Proteomes" id="UP000660265"/>
    </source>
</evidence>
<organism evidence="2 3">
    <name type="scientific">Streptomyces camponoticapitis</name>
    <dbReference type="NCBI Taxonomy" id="1616125"/>
    <lineage>
        <taxon>Bacteria</taxon>
        <taxon>Bacillati</taxon>
        <taxon>Actinomycetota</taxon>
        <taxon>Actinomycetes</taxon>
        <taxon>Kitasatosporales</taxon>
        <taxon>Streptomycetaceae</taxon>
        <taxon>Streptomyces</taxon>
    </lineage>
</organism>
<dbReference type="EMBL" id="BMMV01000007">
    <property type="protein sequence ID" value="GGJ95374.1"/>
    <property type="molecule type" value="Genomic_DNA"/>
</dbReference>
<proteinExistence type="predicted"/>
<dbReference type="Proteomes" id="UP000660265">
    <property type="component" value="Unassembled WGS sequence"/>
</dbReference>